<keyword evidence="5 7" id="KW-1133">Transmembrane helix</keyword>
<protein>
    <submittedName>
        <fullName evidence="9">Dipeptide transport system permease protein DppB</fullName>
    </submittedName>
</protein>
<evidence type="ECO:0000256" key="6">
    <source>
        <dbReference type="ARBA" id="ARBA00023136"/>
    </source>
</evidence>
<dbReference type="GO" id="GO:0005886">
    <property type="term" value="C:plasma membrane"/>
    <property type="evidence" value="ECO:0007669"/>
    <property type="project" value="UniProtKB-SubCell"/>
</dbReference>
<keyword evidence="10" id="KW-1185">Reference proteome</keyword>
<evidence type="ECO:0000256" key="3">
    <source>
        <dbReference type="ARBA" id="ARBA00022475"/>
    </source>
</evidence>
<evidence type="ECO:0000313" key="9">
    <source>
        <dbReference type="EMBL" id="RIH91665.1"/>
    </source>
</evidence>
<feature type="transmembrane region" description="Helical" evidence="7">
    <location>
        <begin position="102"/>
        <end position="123"/>
    </location>
</feature>
<accession>A0A399F7G0</accession>
<comment type="similarity">
    <text evidence="7">Belongs to the binding-protein-dependent transport system permease family.</text>
</comment>
<dbReference type="PROSITE" id="PS50928">
    <property type="entry name" value="ABC_TM1"/>
    <property type="match status" value="1"/>
</dbReference>
<dbReference type="EMBL" id="QWLB01000035">
    <property type="protein sequence ID" value="RIH91665.1"/>
    <property type="molecule type" value="Genomic_DNA"/>
</dbReference>
<feature type="transmembrane region" description="Helical" evidence="7">
    <location>
        <begin position="263"/>
        <end position="289"/>
    </location>
</feature>
<keyword evidence="6 7" id="KW-0472">Membrane</keyword>
<evidence type="ECO:0000256" key="4">
    <source>
        <dbReference type="ARBA" id="ARBA00022692"/>
    </source>
</evidence>
<sequence length="342" mass="37446">MFAFIVRRLLFLPVVIFVLSVLIVALLQFLTPEQRAAAYIRSDNQARNLPLIIKQYGLDQPFYVQYWNWVKQAAQGNLGFSKSSNKPVWDTIKERFPSTVELALYSLIPLIGFGVWLGTLAGLNKNKFIDQFARVFAVVTGNIPTFVMGIILLVVFYGLLGIAPGPGQLSPESQINQMINPVPRVTGMLSIDALLAGNWPIFWDVIRHLILPVITLTTVLNAGLIMVTRGSMIEALSQDYVRTAKAKGLSERAVNLKHARRNALLPVATIAGFQVAGLLGGAVITETIFGWPGIGSWGADAAARFDVPGILGFALLIGVITVVMNLVVDIMYAAIDPRVRFD</sequence>
<name>A0A399F7G0_9DEIN</name>
<dbReference type="InterPro" id="IPR000515">
    <property type="entry name" value="MetI-like"/>
</dbReference>
<evidence type="ECO:0000256" key="1">
    <source>
        <dbReference type="ARBA" id="ARBA00004651"/>
    </source>
</evidence>
<evidence type="ECO:0000313" key="10">
    <source>
        <dbReference type="Proteomes" id="UP000266178"/>
    </source>
</evidence>
<dbReference type="PANTHER" id="PTHR43163:SF6">
    <property type="entry name" value="DIPEPTIDE TRANSPORT SYSTEM PERMEASE PROTEIN DPPB-RELATED"/>
    <property type="match status" value="1"/>
</dbReference>
<feature type="transmembrane region" description="Helical" evidence="7">
    <location>
        <begin position="135"/>
        <end position="160"/>
    </location>
</feature>
<organism evidence="9 10">
    <name type="scientific">Meiothermus granaticius NBRC 107808</name>
    <dbReference type="NCBI Taxonomy" id="1227551"/>
    <lineage>
        <taxon>Bacteria</taxon>
        <taxon>Thermotogati</taxon>
        <taxon>Deinococcota</taxon>
        <taxon>Deinococci</taxon>
        <taxon>Thermales</taxon>
        <taxon>Thermaceae</taxon>
        <taxon>Meiothermus</taxon>
    </lineage>
</organism>
<dbReference type="OrthoDB" id="29805at2"/>
<dbReference type="Gene3D" id="1.10.3720.10">
    <property type="entry name" value="MetI-like"/>
    <property type="match status" value="1"/>
</dbReference>
<dbReference type="InterPro" id="IPR035906">
    <property type="entry name" value="MetI-like_sf"/>
</dbReference>
<feature type="domain" description="ABC transmembrane type-1" evidence="8">
    <location>
        <begin position="96"/>
        <end position="332"/>
    </location>
</feature>
<dbReference type="Pfam" id="PF19300">
    <property type="entry name" value="BPD_transp_1_N"/>
    <property type="match status" value="1"/>
</dbReference>
<dbReference type="Proteomes" id="UP000266178">
    <property type="component" value="Unassembled WGS sequence"/>
</dbReference>
<dbReference type="CDD" id="cd06261">
    <property type="entry name" value="TM_PBP2"/>
    <property type="match status" value="1"/>
</dbReference>
<dbReference type="AlphaFoldDB" id="A0A399F7G0"/>
<dbReference type="GO" id="GO:0071916">
    <property type="term" value="F:dipeptide transmembrane transporter activity"/>
    <property type="evidence" value="ECO:0007669"/>
    <property type="project" value="TreeGrafter"/>
</dbReference>
<keyword evidence="2 7" id="KW-0813">Transport</keyword>
<proteinExistence type="inferred from homology"/>
<feature type="transmembrane region" description="Helical" evidence="7">
    <location>
        <begin position="309"/>
        <end position="335"/>
    </location>
</feature>
<keyword evidence="3" id="KW-1003">Cell membrane</keyword>
<gene>
    <name evidence="9" type="primary">dppB_5</name>
    <name evidence="9" type="ORF">Mgrana_02406</name>
</gene>
<dbReference type="PANTHER" id="PTHR43163">
    <property type="entry name" value="DIPEPTIDE TRANSPORT SYSTEM PERMEASE PROTEIN DPPB-RELATED"/>
    <property type="match status" value="1"/>
</dbReference>
<dbReference type="RefSeq" id="WP_119357867.1">
    <property type="nucleotide sequence ID" value="NZ_BJXM01000003.1"/>
</dbReference>
<evidence type="ECO:0000256" key="7">
    <source>
        <dbReference type="RuleBase" id="RU363032"/>
    </source>
</evidence>
<evidence type="ECO:0000259" key="8">
    <source>
        <dbReference type="PROSITE" id="PS50928"/>
    </source>
</evidence>
<feature type="transmembrane region" description="Helical" evidence="7">
    <location>
        <begin position="205"/>
        <end position="227"/>
    </location>
</feature>
<evidence type="ECO:0000256" key="5">
    <source>
        <dbReference type="ARBA" id="ARBA00022989"/>
    </source>
</evidence>
<dbReference type="Pfam" id="PF00528">
    <property type="entry name" value="BPD_transp_1"/>
    <property type="match status" value="1"/>
</dbReference>
<keyword evidence="4 7" id="KW-0812">Transmembrane</keyword>
<comment type="caution">
    <text evidence="9">The sequence shown here is derived from an EMBL/GenBank/DDBJ whole genome shotgun (WGS) entry which is preliminary data.</text>
</comment>
<dbReference type="SUPFAM" id="SSF161098">
    <property type="entry name" value="MetI-like"/>
    <property type="match status" value="1"/>
</dbReference>
<feature type="transmembrane region" description="Helical" evidence="7">
    <location>
        <begin position="9"/>
        <end position="30"/>
    </location>
</feature>
<evidence type="ECO:0000256" key="2">
    <source>
        <dbReference type="ARBA" id="ARBA00022448"/>
    </source>
</evidence>
<comment type="subcellular location">
    <subcellularLocation>
        <location evidence="1 7">Cell membrane</location>
        <topology evidence="1 7">Multi-pass membrane protein</topology>
    </subcellularLocation>
</comment>
<reference evidence="9 10" key="1">
    <citation type="submission" date="2018-08" db="EMBL/GenBank/DDBJ databases">
        <title>Meiothermus granaticius genome AF-68 sequencing project.</title>
        <authorList>
            <person name="Da Costa M.S."/>
            <person name="Albuquerque L."/>
            <person name="Raposo P."/>
            <person name="Froufe H.J.C."/>
            <person name="Barroso C.S."/>
            <person name="Egas C."/>
        </authorList>
    </citation>
    <scope>NUCLEOTIDE SEQUENCE [LARGE SCALE GENOMIC DNA]</scope>
    <source>
        <strain evidence="9 10">AF-68</strain>
    </source>
</reference>
<dbReference type="InterPro" id="IPR045621">
    <property type="entry name" value="BPD_transp_1_N"/>
</dbReference>